<gene>
    <name evidence="2" type="ORF">D6858_05680</name>
</gene>
<dbReference type="AlphaFoldDB" id="A0A419R2X0"/>
<name>A0A419R2X0_9SPHN</name>
<dbReference type="Proteomes" id="UP000284322">
    <property type="component" value="Unassembled WGS sequence"/>
</dbReference>
<evidence type="ECO:0000256" key="1">
    <source>
        <dbReference type="SAM" id="MobiDB-lite"/>
    </source>
</evidence>
<feature type="region of interest" description="Disordered" evidence="1">
    <location>
        <begin position="72"/>
        <end position="91"/>
    </location>
</feature>
<evidence type="ECO:0000313" key="3">
    <source>
        <dbReference type="Proteomes" id="UP000284322"/>
    </source>
</evidence>
<evidence type="ECO:0000313" key="2">
    <source>
        <dbReference type="EMBL" id="RJX68512.1"/>
    </source>
</evidence>
<keyword evidence="3" id="KW-1185">Reference proteome</keyword>
<proteinExistence type="predicted"/>
<organism evidence="2 3">
    <name type="scientific">Tsuneonella suprasediminis</name>
    <dbReference type="NCBI Taxonomy" id="2306996"/>
    <lineage>
        <taxon>Bacteria</taxon>
        <taxon>Pseudomonadati</taxon>
        <taxon>Pseudomonadota</taxon>
        <taxon>Alphaproteobacteria</taxon>
        <taxon>Sphingomonadales</taxon>
        <taxon>Erythrobacteraceae</taxon>
        <taxon>Tsuneonella</taxon>
    </lineage>
</organism>
<dbReference type="EMBL" id="RAHJ01000017">
    <property type="protein sequence ID" value="RJX68512.1"/>
    <property type="molecule type" value="Genomic_DNA"/>
</dbReference>
<protein>
    <submittedName>
        <fullName evidence="2">Uncharacterized protein</fullName>
    </submittedName>
</protein>
<sequence>MPSACDPDLSGVDPLKLTEIRRRVAVVRSYLRIAEPDEGDRAEHASKLDLSINQFLALVRAWSLQEKASALSGSGASKGAPRPKGRRNLPVASKTAAQEVIAAADANASLIEIVDRVAERCGKLGVATPSRSTIWNMLMEARRASPGTDNHATVISRCHVKLPVQKARHLVYPDLTLAVSEANGEIIFASLGDHDLDADKLTEALKDGLLTGPFKIDSEIAASLQLPEMVDFQAMKATAARTATARILGRGIGSLDLIYHRSRSREPHELLRSKKDAPLSSEDAFHIIVEQIDAHNAARNMKKAIIPGRD</sequence>
<reference evidence="2 3" key="1">
    <citation type="submission" date="2018-09" db="EMBL/GenBank/DDBJ databases">
        <title>Altererythrobacter sp.Ery1 and Ery12, the genome sequencing of novel strains in genus Alterythrobacter.</title>
        <authorList>
            <person name="Cheng H."/>
            <person name="Wu Y.-H."/>
            <person name="Fang C."/>
            <person name="Xu X.-W."/>
        </authorList>
    </citation>
    <scope>NUCLEOTIDE SEQUENCE [LARGE SCALE GENOMIC DNA]</scope>
    <source>
        <strain evidence="2 3">Ery12</strain>
    </source>
</reference>
<comment type="caution">
    <text evidence="2">The sequence shown here is derived from an EMBL/GenBank/DDBJ whole genome shotgun (WGS) entry which is preliminary data.</text>
</comment>
<accession>A0A419R2X0</accession>